<comment type="pathway">
    <text evidence="3 35">Steroid biosynthesis; cholesterol biosynthesis.</text>
</comment>
<evidence type="ECO:0000256" key="19">
    <source>
        <dbReference type="ARBA" id="ARBA00023125"/>
    </source>
</evidence>
<keyword evidence="21 35" id="KW-1207">Sterol metabolism</keyword>
<evidence type="ECO:0000313" key="39">
    <source>
        <dbReference type="Proteomes" id="UP000694727"/>
    </source>
</evidence>
<evidence type="ECO:0000256" key="20">
    <source>
        <dbReference type="ARBA" id="ARBA00023136"/>
    </source>
</evidence>
<feature type="compositionally biased region" description="Basic residues" evidence="36">
    <location>
        <begin position="73"/>
        <end position="86"/>
    </location>
</feature>
<evidence type="ECO:0000256" key="23">
    <source>
        <dbReference type="ARBA" id="ARBA00023221"/>
    </source>
</evidence>
<dbReference type="PROSITE" id="PS01017">
    <property type="entry name" value="STEROL_REDUCT_1"/>
    <property type="match status" value="1"/>
</dbReference>
<evidence type="ECO:0000256" key="31">
    <source>
        <dbReference type="ARBA" id="ARBA00048712"/>
    </source>
</evidence>
<evidence type="ECO:0000256" key="8">
    <source>
        <dbReference type="ARBA" id="ARBA00022516"/>
    </source>
</evidence>
<feature type="region of interest" description="Disordered" evidence="36">
    <location>
        <begin position="51"/>
        <end position="111"/>
    </location>
</feature>
<feature type="transmembrane region" description="Helical" evidence="35">
    <location>
        <begin position="307"/>
        <end position="326"/>
    </location>
</feature>
<evidence type="ECO:0000256" key="29">
    <source>
        <dbReference type="ARBA" id="ARBA00032210"/>
    </source>
</evidence>
<evidence type="ECO:0000256" key="3">
    <source>
        <dbReference type="ARBA" id="ARBA00004770"/>
    </source>
</evidence>
<keyword evidence="24" id="KW-0539">Nucleus</keyword>
<dbReference type="FunFam" id="2.30.30.140:FF:000058">
    <property type="entry name" value="Lamin B receptor"/>
    <property type="match status" value="1"/>
</dbReference>
<evidence type="ECO:0000256" key="26">
    <source>
        <dbReference type="ARBA" id="ARBA00030165"/>
    </source>
</evidence>
<evidence type="ECO:0000256" key="7">
    <source>
        <dbReference type="ARBA" id="ARBA00022490"/>
    </source>
</evidence>
<dbReference type="InterPro" id="IPR001171">
    <property type="entry name" value="ERG24_DHCR-like"/>
</dbReference>
<feature type="domain" description="Tudor" evidence="37">
    <location>
        <begin position="4"/>
        <end position="62"/>
    </location>
</feature>
<evidence type="ECO:0000256" key="25">
    <source>
        <dbReference type="ARBA" id="ARBA00029624"/>
    </source>
</evidence>
<evidence type="ECO:0000256" key="4">
    <source>
        <dbReference type="ARBA" id="ARBA00005402"/>
    </source>
</evidence>
<proteinExistence type="inferred from homology"/>
<evidence type="ECO:0000256" key="14">
    <source>
        <dbReference type="ARBA" id="ARBA00022955"/>
    </source>
</evidence>
<name>A0A8D0TJY5_PIG</name>
<evidence type="ECO:0000256" key="18">
    <source>
        <dbReference type="ARBA" id="ARBA00023098"/>
    </source>
</evidence>
<keyword evidence="18 35" id="KW-0443">Lipid metabolism</keyword>
<evidence type="ECO:0000256" key="32">
    <source>
        <dbReference type="ARBA" id="ARBA00049367"/>
    </source>
</evidence>
<dbReference type="InterPro" id="IPR019023">
    <property type="entry name" value="Lamin-B_rcpt_of_tudor"/>
</dbReference>
<keyword evidence="7" id="KW-0963">Cytoplasm</keyword>
<comment type="subunit">
    <text evidence="34">Interacts with CBX5. Interacts with DNA. Interaction with DNA is sequence independent with higher affinity for supercoiled and relaxed circular DNA than linear DNA. Interacts with lamin B. Interacts with CLNK. Interacts with TMEM147; promoting LBR localization to the nucleus inner membrane.</text>
</comment>
<feature type="transmembrane region" description="Helical" evidence="35">
    <location>
        <begin position="493"/>
        <end position="515"/>
    </location>
</feature>
<dbReference type="GO" id="GO:0006695">
    <property type="term" value="P:cholesterol biosynthetic process"/>
    <property type="evidence" value="ECO:0007669"/>
    <property type="project" value="UniProtKB-UniRule"/>
</dbReference>
<feature type="transmembrane region" description="Helical" evidence="35">
    <location>
        <begin position="338"/>
        <end position="357"/>
    </location>
</feature>
<keyword evidence="16 35" id="KW-0560">Oxidoreductase</keyword>
<dbReference type="SMART" id="SM00333">
    <property type="entry name" value="TUDOR"/>
    <property type="match status" value="1"/>
</dbReference>
<comment type="catalytic activity">
    <reaction evidence="30">
        <text>4,4-dimethyl-8,14-cholestadien-3beta-ol + NADPH + H(+) = 4,4-dimethyl-5alpha-cholest-8-en-3beta-ol + NADP(+)</text>
        <dbReference type="Rhea" id="RHEA:46812"/>
        <dbReference type="ChEBI" id="CHEBI:15378"/>
        <dbReference type="ChEBI" id="CHEBI:57783"/>
        <dbReference type="ChEBI" id="CHEBI:58349"/>
        <dbReference type="ChEBI" id="CHEBI:78904"/>
        <dbReference type="ChEBI" id="CHEBI:87044"/>
    </reaction>
</comment>
<dbReference type="EC" id="1.3.1.70" evidence="5"/>
<evidence type="ECO:0000256" key="2">
    <source>
        <dbReference type="ARBA" id="ARBA00004496"/>
    </source>
</evidence>
<keyword evidence="23 35" id="KW-0753">Steroid metabolism</keyword>
<dbReference type="GO" id="GO:0005789">
    <property type="term" value="C:endoplasmic reticulum membrane"/>
    <property type="evidence" value="ECO:0007669"/>
    <property type="project" value="UniProtKB-SubCell"/>
</dbReference>
<keyword evidence="13 35" id="KW-0256">Endoplasmic reticulum</keyword>
<keyword evidence="12 35" id="KW-0152">Cholesterol biosynthesis</keyword>
<evidence type="ECO:0000256" key="17">
    <source>
        <dbReference type="ARBA" id="ARBA00023011"/>
    </source>
</evidence>
<dbReference type="GO" id="GO:0005637">
    <property type="term" value="C:nuclear inner membrane"/>
    <property type="evidence" value="ECO:0007669"/>
    <property type="project" value="UniProtKB-SubCell"/>
</dbReference>
<feature type="transmembrane region" description="Helical" evidence="35">
    <location>
        <begin position="267"/>
        <end position="286"/>
    </location>
</feature>
<dbReference type="PANTHER" id="PTHR21257:SF55">
    <property type="entry name" value="DELTA(14)-STEROL REDUCTASE LBR"/>
    <property type="match status" value="1"/>
</dbReference>
<keyword evidence="14 35" id="KW-0752">Steroid biosynthesis</keyword>
<keyword evidence="8 35" id="KW-0444">Lipid biosynthesis</keyword>
<evidence type="ECO:0000256" key="6">
    <source>
        <dbReference type="ARBA" id="ARBA00017801"/>
    </source>
</evidence>
<evidence type="ECO:0000256" key="30">
    <source>
        <dbReference type="ARBA" id="ARBA00048100"/>
    </source>
</evidence>
<dbReference type="Ensembl" id="ENSSSCT00025102130.1">
    <property type="protein sequence ID" value="ENSSSCP00025045174.1"/>
    <property type="gene ID" value="ENSSSCG00025074100.1"/>
</dbReference>
<keyword evidence="19" id="KW-0238">DNA-binding</keyword>
<dbReference type="Gene3D" id="1.20.120.1630">
    <property type="match status" value="1"/>
</dbReference>
<evidence type="ECO:0000256" key="22">
    <source>
        <dbReference type="ARBA" id="ARBA00023170"/>
    </source>
</evidence>
<sequence length="626" mass="71633">MPTRRFADGEVVRGRWPGSSLYYEVEILSHDSKSQLYTVKYKDGTELELKESDIKPLTSFRQRKSGSASSSPSRRRGSRSRSRSRSPGRPPRSSRRSASASHQADRKEVRKEILEVKLTPLVLVMYKSSCSRPNGEPEHREKNDLPHKTTQVHTGSFSLQEKFHLPQESSYLSTQYSLRPRREEIKLKEIDAQEEKIVTEGPTSLRTFEVTTKQLKEVEFGGVPGVLTIMLGLPAFLFLLLLMCKQKEPSLLNFPPPLPALSDLWDARVFGLYLVWFFLQALFYLLPIGKVVEGTPLADGRRLKYRLNGFYAFILTSGLVGASLLWDVELYYVYNHFLQFALAATVWAVVLSVYLCARALKAPRNDLSPASSGNAIYDFFIGRELNPRIGTFDLKYFCELRPGLIGWVVINLVMLLAEMKVQNRAFPSLAMILVNSFQLLYVVDALWNEEALLTTMDIIHDGFGFMLAFGDLVWVPFIYSFQAFYLVAHPNELSWPAASLIVALKLCGFIIFRCANSQKNAFRKNPNDPKLAHLKTIHTSTGKNLLVSGWWGFVRHPNYLGDLIMALAWSLPCGFSHILPYFYVIYFTALLVHREARDEHHCKRKYGLAWEKYCQRVPYRIFPHIY</sequence>
<evidence type="ECO:0000256" key="35">
    <source>
        <dbReference type="RuleBase" id="RU369120"/>
    </source>
</evidence>
<dbReference type="InterPro" id="IPR018083">
    <property type="entry name" value="Sterol_reductase_CS"/>
</dbReference>
<feature type="transmembrane region" description="Helical" evidence="35">
    <location>
        <begin position="463"/>
        <end position="487"/>
    </location>
</feature>
<protein>
    <recommendedName>
        <fullName evidence="6">Delta(14)-sterol reductase LBR</fullName>
        <ecNumber evidence="5">1.3.1.70</ecNumber>
    </recommendedName>
    <alternativeName>
        <fullName evidence="29">3-beta-hydroxysterol Delta (14)-reductase</fullName>
    </alternativeName>
    <alternativeName>
        <fullName evidence="26">C-14 sterol reductase</fullName>
    </alternativeName>
    <alternativeName>
        <fullName evidence="25">Integral nuclear envelope inner membrane protein</fullName>
    </alternativeName>
    <alternativeName>
        <fullName evidence="27">Lamin-B receptor</fullName>
    </alternativeName>
    <alternativeName>
        <fullName evidence="28">Sterol C14-reductase</fullName>
    </alternativeName>
</protein>
<evidence type="ECO:0000256" key="28">
    <source>
        <dbReference type="ARBA" id="ARBA00031227"/>
    </source>
</evidence>
<dbReference type="Gene3D" id="2.30.30.140">
    <property type="match status" value="1"/>
</dbReference>
<dbReference type="CDD" id="cd20381">
    <property type="entry name" value="Tudor_LBR"/>
    <property type="match status" value="1"/>
</dbReference>
<dbReference type="InterPro" id="IPR002999">
    <property type="entry name" value="Tudor"/>
</dbReference>
<dbReference type="Pfam" id="PF01222">
    <property type="entry name" value="ERG4_ERG24"/>
    <property type="match status" value="1"/>
</dbReference>
<evidence type="ECO:0000256" key="15">
    <source>
        <dbReference type="ARBA" id="ARBA00022989"/>
    </source>
</evidence>
<evidence type="ECO:0000256" key="10">
    <source>
        <dbReference type="ARBA" id="ARBA00022553"/>
    </source>
</evidence>
<dbReference type="GO" id="GO:0050613">
    <property type="term" value="F:Delta14-sterol reductase activity"/>
    <property type="evidence" value="ECO:0007669"/>
    <property type="project" value="UniProtKB-EC"/>
</dbReference>
<keyword evidence="11 35" id="KW-0812">Transmembrane</keyword>
<evidence type="ECO:0000256" key="33">
    <source>
        <dbReference type="ARBA" id="ARBA00058138"/>
    </source>
</evidence>
<feature type="transmembrane region" description="Helical" evidence="35">
    <location>
        <begin position="223"/>
        <end position="243"/>
    </location>
</feature>
<dbReference type="SUPFAM" id="SSF63748">
    <property type="entry name" value="Tudor/PWWP/MBT"/>
    <property type="match status" value="1"/>
</dbReference>
<keyword evidence="22" id="KW-0675">Receptor</keyword>
<evidence type="ECO:0000256" key="12">
    <source>
        <dbReference type="ARBA" id="ARBA00022778"/>
    </source>
</evidence>
<dbReference type="UniPathway" id="UPA00063"/>
<dbReference type="PROSITE" id="PS01018">
    <property type="entry name" value="STEROL_REDUCT_2"/>
    <property type="match status" value="1"/>
</dbReference>
<keyword evidence="15 35" id="KW-1133">Transmembrane helix</keyword>
<feature type="region of interest" description="Disordered" evidence="36">
    <location>
        <begin position="129"/>
        <end position="149"/>
    </location>
</feature>
<dbReference type="Proteomes" id="UP000694727">
    <property type="component" value="Unplaced"/>
</dbReference>
<comment type="similarity">
    <text evidence="4 35">Belongs to the ERG4/ERG24 family.</text>
</comment>
<reference evidence="38" key="1">
    <citation type="submission" date="2025-08" db="UniProtKB">
        <authorList>
            <consortium name="Ensembl"/>
        </authorList>
    </citation>
    <scope>IDENTIFICATION</scope>
</reference>
<comment type="subcellular location">
    <subcellularLocation>
        <location evidence="2">Cytoplasm</location>
    </subcellularLocation>
    <subcellularLocation>
        <location evidence="35">Endoplasmic reticulum membrane</location>
        <topology evidence="35">Multi-pass membrane protein</topology>
    </subcellularLocation>
    <subcellularLocation>
        <location evidence="1">Nucleus inner membrane</location>
        <topology evidence="1">Multi-pass membrane protein</topology>
    </subcellularLocation>
</comment>
<dbReference type="PANTHER" id="PTHR21257">
    <property type="entry name" value="DELTA(14)-STEROL REDUCTASE"/>
    <property type="match status" value="1"/>
</dbReference>
<evidence type="ECO:0000256" key="21">
    <source>
        <dbReference type="ARBA" id="ARBA00023166"/>
    </source>
</evidence>
<evidence type="ECO:0000313" key="38">
    <source>
        <dbReference type="Ensembl" id="ENSSSCP00025045174.1"/>
    </source>
</evidence>
<evidence type="ECO:0000259" key="37">
    <source>
        <dbReference type="SMART" id="SM00333"/>
    </source>
</evidence>
<evidence type="ECO:0000256" key="5">
    <source>
        <dbReference type="ARBA" id="ARBA00012413"/>
    </source>
</evidence>
<evidence type="ECO:0000256" key="11">
    <source>
        <dbReference type="ARBA" id="ARBA00022692"/>
    </source>
</evidence>
<feature type="transmembrane region" description="Helical" evidence="35">
    <location>
        <begin position="425"/>
        <end position="443"/>
    </location>
</feature>
<dbReference type="FunFam" id="1.20.120.1630:FF:000001">
    <property type="entry name" value="delta(14)-sterol reductase isoform X1"/>
    <property type="match status" value="1"/>
</dbReference>
<evidence type="ECO:0000256" key="36">
    <source>
        <dbReference type="SAM" id="MobiDB-lite"/>
    </source>
</evidence>
<evidence type="ECO:0000256" key="9">
    <source>
        <dbReference type="ARBA" id="ARBA00022548"/>
    </source>
</evidence>
<organism evidence="38 39">
    <name type="scientific">Sus scrofa</name>
    <name type="common">Pig</name>
    <dbReference type="NCBI Taxonomy" id="9823"/>
    <lineage>
        <taxon>Eukaryota</taxon>
        <taxon>Metazoa</taxon>
        <taxon>Chordata</taxon>
        <taxon>Craniata</taxon>
        <taxon>Vertebrata</taxon>
        <taxon>Euteleostomi</taxon>
        <taxon>Mammalia</taxon>
        <taxon>Eutheria</taxon>
        <taxon>Laurasiatheria</taxon>
        <taxon>Artiodactyla</taxon>
        <taxon>Suina</taxon>
        <taxon>Suidae</taxon>
        <taxon>Sus</taxon>
    </lineage>
</organism>
<comment type="catalytic activity">
    <reaction evidence="32">
        <text>4,4-dimethyl-5alpha-cholesta-8,24-dien-3beta-ol + NADP(+) = 4,4-dimethyl-5alpha-cholesta-8,14,24-trien-3beta-ol + NADPH + H(+)</text>
        <dbReference type="Rhea" id="RHEA:18561"/>
        <dbReference type="ChEBI" id="CHEBI:15378"/>
        <dbReference type="ChEBI" id="CHEBI:17813"/>
        <dbReference type="ChEBI" id="CHEBI:18364"/>
        <dbReference type="ChEBI" id="CHEBI:57783"/>
        <dbReference type="ChEBI" id="CHEBI:58349"/>
        <dbReference type="EC" id="1.3.1.70"/>
    </reaction>
</comment>
<dbReference type="GO" id="GO:0003677">
    <property type="term" value="F:DNA binding"/>
    <property type="evidence" value="ECO:0007669"/>
    <property type="project" value="UniProtKB-KW"/>
</dbReference>
<comment type="catalytic activity">
    <reaction evidence="31">
        <text>5alpha-cholest-8,14-dien-3beta-ol + NADPH + H(+) = 5alpha-cholest-8-en-3beta-ol + NADP(+)</text>
        <dbReference type="Rhea" id="RHEA:46456"/>
        <dbReference type="ChEBI" id="CHEBI:15378"/>
        <dbReference type="ChEBI" id="CHEBI:16608"/>
        <dbReference type="ChEBI" id="CHEBI:57783"/>
        <dbReference type="ChEBI" id="CHEBI:58349"/>
        <dbReference type="ChEBI" id="CHEBI:86131"/>
    </reaction>
</comment>
<keyword evidence="20 35" id="KW-0472">Membrane</keyword>
<dbReference type="Pfam" id="PF09465">
    <property type="entry name" value="LBR_tudor"/>
    <property type="match status" value="1"/>
</dbReference>
<evidence type="ECO:0000256" key="13">
    <source>
        <dbReference type="ARBA" id="ARBA00022824"/>
    </source>
</evidence>
<accession>A0A8D0TJY5</accession>
<evidence type="ECO:0000256" key="24">
    <source>
        <dbReference type="ARBA" id="ARBA00023242"/>
    </source>
</evidence>
<comment type="function">
    <text evidence="33">Catalyzes the reduction of the C14-unsaturated bond of lanosterol, as part of the metabolic pathway leading to cholesterol biosynthesis. Plays a critical role in myeloid cell cholesterol biosynthesis which is essential to both myeloid cell growth and functional maturation. Mediates the activation of NADPH oxidases, perhaps by maintaining critical levels of cholesterol required for membrane lipid raft formation during neutrophil differentiation. Anchors the lamina and the heterochromatin to the inner nuclear membrane.</text>
</comment>
<evidence type="ECO:0000256" key="34">
    <source>
        <dbReference type="ARBA" id="ARBA00065081"/>
    </source>
</evidence>
<keyword evidence="9 35" id="KW-0153">Cholesterol metabolism</keyword>
<keyword evidence="17 35" id="KW-0756">Sterol biosynthesis</keyword>
<evidence type="ECO:0000256" key="1">
    <source>
        <dbReference type="ARBA" id="ARBA00004473"/>
    </source>
</evidence>
<evidence type="ECO:0000256" key="27">
    <source>
        <dbReference type="ARBA" id="ARBA00030798"/>
    </source>
</evidence>
<evidence type="ECO:0000256" key="16">
    <source>
        <dbReference type="ARBA" id="ARBA00023002"/>
    </source>
</evidence>
<dbReference type="AlphaFoldDB" id="A0A8D0TJY5"/>
<keyword evidence="10" id="KW-0597">Phosphoprotein</keyword>
<feature type="compositionally biased region" description="Basic and acidic residues" evidence="36">
    <location>
        <begin position="135"/>
        <end position="147"/>
    </location>
</feature>